<dbReference type="Proteomes" id="UP000178936">
    <property type="component" value="Unassembled WGS sequence"/>
</dbReference>
<keyword evidence="3 7" id="KW-0694">RNA-binding</keyword>
<gene>
    <name evidence="7" type="primary">rpsM</name>
    <name evidence="10" type="ORF">A2226_01075</name>
</gene>
<comment type="subunit">
    <text evidence="7">Part of the 30S ribosomal subunit. Forms a loose heterodimer with protein S19. Forms two bridges to the 50S subunit in the 70S ribosome.</text>
</comment>
<dbReference type="GO" id="GO:0019843">
    <property type="term" value="F:rRNA binding"/>
    <property type="evidence" value="ECO:0007669"/>
    <property type="project" value="UniProtKB-UniRule"/>
</dbReference>
<keyword evidence="7" id="KW-0820">tRNA-binding</keyword>
<dbReference type="PANTHER" id="PTHR10871:SF1">
    <property type="entry name" value="SMALL RIBOSOMAL SUBUNIT PROTEIN US13M"/>
    <property type="match status" value="1"/>
</dbReference>
<dbReference type="Gene3D" id="1.10.8.50">
    <property type="match status" value="1"/>
</dbReference>
<feature type="region of interest" description="Disordered" evidence="9">
    <location>
        <begin position="89"/>
        <end position="129"/>
    </location>
</feature>
<dbReference type="Gene3D" id="4.10.910.10">
    <property type="entry name" value="30s ribosomal protein s13, domain 2"/>
    <property type="match status" value="1"/>
</dbReference>
<comment type="similarity">
    <text evidence="1 7 8">Belongs to the universal ribosomal protein uS13 family.</text>
</comment>
<dbReference type="EMBL" id="MHTB01000016">
    <property type="protein sequence ID" value="OHA55348.1"/>
    <property type="molecule type" value="Genomic_DNA"/>
</dbReference>
<dbReference type="GO" id="GO:0015935">
    <property type="term" value="C:small ribosomal subunit"/>
    <property type="evidence" value="ECO:0007669"/>
    <property type="project" value="TreeGrafter"/>
</dbReference>
<evidence type="ECO:0000256" key="6">
    <source>
        <dbReference type="ARBA" id="ARBA00035166"/>
    </source>
</evidence>
<dbReference type="NCBIfam" id="TIGR03631">
    <property type="entry name" value="uS13_bact"/>
    <property type="match status" value="1"/>
</dbReference>
<dbReference type="PIRSF" id="PIRSF002134">
    <property type="entry name" value="Ribosomal_S13"/>
    <property type="match status" value="1"/>
</dbReference>
<keyword evidence="4 7" id="KW-0689">Ribosomal protein</keyword>
<evidence type="ECO:0000256" key="3">
    <source>
        <dbReference type="ARBA" id="ARBA00022884"/>
    </source>
</evidence>
<evidence type="ECO:0000256" key="4">
    <source>
        <dbReference type="ARBA" id="ARBA00022980"/>
    </source>
</evidence>
<reference evidence="10 11" key="1">
    <citation type="journal article" date="2016" name="Nat. Commun.">
        <title>Thousands of microbial genomes shed light on interconnected biogeochemical processes in an aquifer system.</title>
        <authorList>
            <person name="Anantharaman K."/>
            <person name="Brown C.T."/>
            <person name="Hug L.A."/>
            <person name="Sharon I."/>
            <person name="Castelle C.J."/>
            <person name="Probst A.J."/>
            <person name="Thomas B.C."/>
            <person name="Singh A."/>
            <person name="Wilkins M.J."/>
            <person name="Karaoz U."/>
            <person name="Brodie E.L."/>
            <person name="Williams K.H."/>
            <person name="Hubbard S.S."/>
            <person name="Banfield J.F."/>
        </authorList>
    </citation>
    <scope>NUCLEOTIDE SEQUENCE [LARGE SCALE GENOMIC DNA]</scope>
</reference>
<evidence type="ECO:0000256" key="2">
    <source>
        <dbReference type="ARBA" id="ARBA00022730"/>
    </source>
</evidence>
<comment type="function">
    <text evidence="7">Located at the top of the head of the 30S subunit, it contacts several helices of the 16S rRNA. In the 70S ribosome it contacts the 23S rRNA (bridge B1a) and protein L5 of the 50S subunit (bridge B1b), connecting the 2 subunits; these bridges are implicated in subunit movement. Contacts the tRNAs in the A and P-sites.</text>
</comment>
<dbReference type="FunFam" id="1.10.8.50:FF:000001">
    <property type="entry name" value="30S ribosomal protein S13"/>
    <property type="match status" value="1"/>
</dbReference>
<evidence type="ECO:0000256" key="1">
    <source>
        <dbReference type="ARBA" id="ARBA00008080"/>
    </source>
</evidence>
<dbReference type="GO" id="GO:0005829">
    <property type="term" value="C:cytosol"/>
    <property type="evidence" value="ECO:0007669"/>
    <property type="project" value="TreeGrafter"/>
</dbReference>
<dbReference type="GO" id="GO:0003735">
    <property type="term" value="F:structural constituent of ribosome"/>
    <property type="evidence" value="ECO:0007669"/>
    <property type="project" value="InterPro"/>
</dbReference>
<dbReference type="InterPro" id="IPR010979">
    <property type="entry name" value="Ribosomal_uS13-like_H2TH"/>
</dbReference>
<sequence>MARIAGVNLPKNKRVEIALGYLYGIGLPLSQKILEVTKIDPNIRTDDLTEEQVNRLRDYIEKNYRVEGDLRREVMINIKRLKEIGAYRGDRHAKKLPSRGQRTKTNTRTVRGNVRKTMGSGRKPAAQKT</sequence>
<evidence type="ECO:0000313" key="11">
    <source>
        <dbReference type="Proteomes" id="UP000178936"/>
    </source>
</evidence>
<evidence type="ECO:0000256" key="7">
    <source>
        <dbReference type="HAMAP-Rule" id="MF_01315"/>
    </source>
</evidence>
<dbReference type="PANTHER" id="PTHR10871">
    <property type="entry name" value="30S RIBOSOMAL PROTEIN S13/40S RIBOSOMAL PROTEIN S18"/>
    <property type="match status" value="1"/>
</dbReference>
<proteinExistence type="inferred from homology"/>
<evidence type="ECO:0000256" key="9">
    <source>
        <dbReference type="SAM" id="MobiDB-lite"/>
    </source>
</evidence>
<dbReference type="SUPFAM" id="SSF46946">
    <property type="entry name" value="S13-like H2TH domain"/>
    <property type="match status" value="1"/>
</dbReference>
<protein>
    <recommendedName>
        <fullName evidence="6 7">Small ribosomal subunit protein uS13</fullName>
    </recommendedName>
</protein>
<dbReference type="InterPro" id="IPR001892">
    <property type="entry name" value="Ribosomal_uS13"/>
</dbReference>
<dbReference type="AlphaFoldDB" id="A0A1G2Q456"/>
<dbReference type="InterPro" id="IPR027437">
    <property type="entry name" value="Rbsml_uS13_C"/>
</dbReference>
<name>A0A1G2Q456_9BACT</name>
<evidence type="ECO:0000256" key="5">
    <source>
        <dbReference type="ARBA" id="ARBA00023274"/>
    </source>
</evidence>
<dbReference type="GO" id="GO:0000049">
    <property type="term" value="F:tRNA binding"/>
    <property type="evidence" value="ECO:0007669"/>
    <property type="project" value="UniProtKB-UniRule"/>
</dbReference>
<organism evidence="10 11">
    <name type="scientific">Candidatus Veblenbacteria bacterium RIFOXYA2_FULL_43_9</name>
    <dbReference type="NCBI Taxonomy" id="1802425"/>
    <lineage>
        <taxon>Bacteria</taxon>
        <taxon>Candidatus Vebleniibacteriota</taxon>
    </lineage>
</organism>
<evidence type="ECO:0000256" key="8">
    <source>
        <dbReference type="RuleBase" id="RU003830"/>
    </source>
</evidence>
<comment type="caution">
    <text evidence="10">The sequence shown here is derived from an EMBL/GenBank/DDBJ whole genome shotgun (WGS) entry which is preliminary data.</text>
</comment>
<dbReference type="InterPro" id="IPR019980">
    <property type="entry name" value="Ribosomal_uS13_bac-type"/>
</dbReference>
<keyword evidence="2 7" id="KW-0699">rRNA-binding</keyword>
<dbReference type="Pfam" id="PF00416">
    <property type="entry name" value="Ribosomal_S13"/>
    <property type="match status" value="1"/>
</dbReference>
<evidence type="ECO:0000313" key="10">
    <source>
        <dbReference type="EMBL" id="OHA55348.1"/>
    </source>
</evidence>
<dbReference type="HAMAP" id="MF_01315">
    <property type="entry name" value="Ribosomal_uS13"/>
    <property type="match status" value="1"/>
</dbReference>
<accession>A0A1G2Q456</accession>
<dbReference type="GO" id="GO:0006412">
    <property type="term" value="P:translation"/>
    <property type="evidence" value="ECO:0007669"/>
    <property type="project" value="UniProtKB-UniRule"/>
</dbReference>
<dbReference type="PROSITE" id="PS50159">
    <property type="entry name" value="RIBOSOMAL_S13_2"/>
    <property type="match status" value="1"/>
</dbReference>
<keyword evidence="5 7" id="KW-0687">Ribonucleoprotein</keyword>